<evidence type="ECO:0000259" key="1">
    <source>
        <dbReference type="Pfam" id="PF14432"/>
    </source>
</evidence>
<dbReference type="GO" id="GO:0008270">
    <property type="term" value="F:zinc ion binding"/>
    <property type="evidence" value="ECO:0007669"/>
    <property type="project" value="InterPro"/>
</dbReference>
<reference evidence="2" key="1">
    <citation type="submission" date="2022-04" db="EMBL/GenBank/DDBJ databases">
        <title>A functionally conserved STORR gene fusion in Papaver species that diverged 16.8 million years ago.</title>
        <authorList>
            <person name="Catania T."/>
        </authorList>
    </citation>
    <scope>NUCLEOTIDE SEQUENCE</scope>
    <source>
        <strain evidence="2">S-188037</strain>
    </source>
</reference>
<sequence length="77" mass="8766">MLHEIIEKLRSKAGYVPKTNEVLFDIDEEEKETAHCHHSEKLVISFGFLNTSPGTTIRIVKNLRVCEDCHTATKLIS</sequence>
<dbReference type="AlphaFoldDB" id="A0AAD4RVQ1"/>
<dbReference type="EMBL" id="JAJJMB010017971">
    <property type="protein sequence ID" value="KAI3833312.1"/>
    <property type="molecule type" value="Genomic_DNA"/>
</dbReference>
<dbReference type="Proteomes" id="UP001202328">
    <property type="component" value="Unassembled WGS sequence"/>
</dbReference>
<dbReference type="Pfam" id="PF14432">
    <property type="entry name" value="DYW_deaminase"/>
    <property type="match status" value="1"/>
</dbReference>
<feature type="non-terminal residue" evidence="2">
    <location>
        <position position="77"/>
    </location>
</feature>
<dbReference type="InterPro" id="IPR032867">
    <property type="entry name" value="DYW_dom"/>
</dbReference>
<evidence type="ECO:0000313" key="2">
    <source>
        <dbReference type="EMBL" id="KAI3833312.1"/>
    </source>
</evidence>
<accession>A0AAD4RVQ1</accession>
<keyword evidence="3" id="KW-1185">Reference proteome</keyword>
<evidence type="ECO:0000313" key="3">
    <source>
        <dbReference type="Proteomes" id="UP001202328"/>
    </source>
</evidence>
<proteinExistence type="predicted"/>
<organism evidence="2 3">
    <name type="scientific">Papaver atlanticum</name>
    <dbReference type="NCBI Taxonomy" id="357466"/>
    <lineage>
        <taxon>Eukaryota</taxon>
        <taxon>Viridiplantae</taxon>
        <taxon>Streptophyta</taxon>
        <taxon>Embryophyta</taxon>
        <taxon>Tracheophyta</taxon>
        <taxon>Spermatophyta</taxon>
        <taxon>Magnoliopsida</taxon>
        <taxon>Ranunculales</taxon>
        <taxon>Papaveraceae</taxon>
        <taxon>Papaveroideae</taxon>
        <taxon>Papaver</taxon>
    </lineage>
</organism>
<name>A0AAD4RVQ1_9MAGN</name>
<gene>
    <name evidence="2" type="ORF">MKW98_006411</name>
</gene>
<protein>
    <recommendedName>
        <fullName evidence="1">DYW domain-containing protein</fullName>
    </recommendedName>
</protein>
<comment type="caution">
    <text evidence="2">The sequence shown here is derived from an EMBL/GenBank/DDBJ whole genome shotgun (WGS) entry which is preliminary data.</text>
</comment>
<feature type="domain" description="DYW" evidence="1">
    <location>
        <begin position="14"/>
        <end position="77"/>
    </location>
</feature>